<dbReference type="RefSeq" id="WP_012914759.1">
    <property type="nucleotide sequence ID" value="NC_013722.1"/>
</dbReference>
<dbReference type="AlphaFoldDB" id="D2U938"/>
<evidence type="ECO:0000313" key="2">
    <source>
        <dbReference type="EMBL" id="CBA14741.1"/>
    </source>
</evidence>
<dbReference type="KEGG" id="xal:XALC_0196"/>
<feature type="region of interest" description="Disordered" evidence="1">
    <location>
        <begin position="52"/>
        <end position="71"/>
    </location>
</feature>
<evidence type="ECO:0000313" key="3">
    <source>
        <dbReference type="Proteomes" id="UP000001890"/>
    </source>
</evidence>
<evidence type="ECO:0000256" key="1">
    <source>
        <dbReference type="SAM" id="MobiDB-lite"/>
    </source>
</evidence>
<dbReference type="EMBL" id="FP565176">
    <property type="protein sequence ID" value="CBA14741.1"/>
    <property type="molecule type" value="Genomic_DNA"/>
</dbReference>
<sequence>MHQPRAPRPAHARPRQPGPIARAAIREAQALLYGGKPGLQGDDALAERERLRLEDEDKASRQGQLPLRSDP</sequence>
<accession>D2U938</accession>
<proteinExistence type="predicted"/>
<gene>
    <name evidence="2" type="ordered locus">XALc_0196</name>
</gene>
<dbReference type="Proteomes" id="UP000001890">
    <property type="component" value="Chromosome"/>
</dbReference>
<keyword evidence="3" id="KW-1185">Reference proteome</keyword>
<dbReference type="PATRIC" id="fig|29447.3.peg.205"/>
<dbReference type="STRING" id="380358.XALC_0196"/>
<reference evidence="2 3" key="1">
    <citation type="journal article" date="2009" name="BMC Genomics">
        <title>The complete genome sequence of Xanthomonas albilineans provides new insights into the reductive genome evolution of the xylem-limited Xanthomonadaceae.</title>
        <authorList>
            <person name="Pieretti I."/>
            <person name="Royer M."/>
            <person name="Barbe V."/>
            <person name="Carrere S."/>
            <person name="Koebnik R."/>
            <person name="Cociancich S."/>
            <person name="Couloux A."/>
            <person name="Darrasse A."/>
            <person name="Gouzy J."/>
            <person name="Jacques M.A."/>
            <person name="Lauber E."/>
            <person name="Manceau C."/>
            <person name="Mangenot S."/>
            <person name="Poussier S."/>
            <person name="Segurens B."/>
            <person name="Szurek B."/>
            <person name="Verdier V."/>
            <person name="Arlat M."/>
            <person name="Rott P."/>
        </authorList>
    </citation>
    <scope>NUCLEOTIDE SEQUENCE [LARGE SCALE GENOMIC DNA]</scope>
    <source>
        <strain evidence="3">GPE PC73 / CFBP 7063</strain>
    </source>
</reference>
<name>D2U938_XANAP</name>
<organism evidence="2 3">
    <name type="scientific">Xanthomonas albilineans (strain GPE PC73 / CFBP 7063)</name>
    <dbReference type="NCBI Taxonomy" id="380358"/>
    <lineage>
        <taxon>Bacteria</taxon>
        <taxon>Pseudomonadati</taxon>
        <taxon>Pseudomonadota</taxon>
        <taxon>Gammaproteobacteria</taxon>
        <taxon>Lysobacterales</taxon>
        <taxon>Lysobacteraceae</taxon>
        <taxon>Xanthomonas</taxon>
    </lineage>
</organism>
<protein>
    <submittedName>
        <fullName evidence="2">Uncharacterized protein</fullName>
    </submittedName>
</protein>